<dbReference type="EMBL" id="KY883641">
    <property type="protein sequence ID" value="ASV42770.1"/>
    <property type="molecule type" value="Genomic_DNA"/>
</dbReference>
<feature type="coiled-coil region" evidence="1">
    <location>
        <begin position="9"/>
        <end position="50"/>
    </location>
</feature>
<evidence type="ECO:0000256" key="1">
    <source>
        <dbReference type="SAM" id="Coils"/>
    </source>
</evidence>
<organism evidence="2 3">
    <name type="scientific">Vibrio phage JSF11</name>
    <dbReference type="NCBI Taxonomy" id="1983594"/>
    <lineage>
        <taxon>Viruses</taxon>
        <taxon>Duplodnaviria</taxon>
        <taxon>Heunggongvirae</taxon>
        <taxon>Uroviricota</taxon>
        <taxon>Caudoviricetes</taxon>
        <taxon>Autographivirales</taxon>
        <taxon>Autotranscriptaviridae</taxon>
        <taxon>Studiervirinae</taxon>
        <taxon>Chatterjeevirus</taxon>
        <taxon>Chatterjeevirus ICP3</taxon>
    </lineage>
</organism>
<evidence type="ECO:0000313" key="3">
    <source>
        <dbReference type="Proteomes" id="UP000240255"/>
    </source>
</evidence>
<name>A0A2D0YJR7_9CAUD</name>
<accession>A0A2D0YJR7</accession>
<keyword evidence="1" id="KW-0175">Coiled coil</keyword>
<dbReference type="Proteomes" id="UP000240255">
    <property type="component" value="Segment"/>
</dbReference>
<protein>
    <submittedName>
        <fullName evidence="2">Uncharacterized protein</fullName>
    </submittedName>
</protein>
<proteinExistence type="predicted"/>
<evidence type="ECO:0000313" key="2">
    <source>
        <dbReference type="EMBL" id="ASV42770.1"/>
    </source>
</evidence>
<sequence>MNPCCEAKVLQLYKTIDEKNKHLEELQDLNNQLRFKIDFQQQRINHLNDNLRGRTETLCGHDRYSIREMESDLKRLREQIKADKNPPISPWPIVACVLLCLNVIQFFS</sequence>
<reference evidence="2 3" key="1">
    <citation type="journal article" date="2017" name="Sci. Rep.">
        <title>Analysis of the CRISPR-Cas system in bacteriophages active on epidemic strains of Vibrio cholerae in Bangladesh.</title>
        <authorList>
            <person name="Naser I.B."/>
            <person name="Hoque M.M."/>
            <person name="Nahid M.A."/>
            <person name="Tareq T.M."/>
            <person name="Rocky M.K."/>
            <person name="Faruque S.M."/>
        </authorList>
    </citation>
    <scope>NUCLEOTIDE SEQUENCE [LARGE SCALE GENOMIC DNA]</scope>
</reference>